<dbReference type="AlphaFoldDB" id="A0AAE3G3K8"/>
<dbReference type="InterPro" id="IPR009758">
    <property type="entry name" value="DUF1326"/>
</dbReference>
<evidence type="ECO:0000313" key="1">
    <source>
        <dbReference type="EMBL" id="MCP1675180.1"/>
    </source>
</evidence>
<dbReference type="EMBL" id="JALJXV010000005">
    <property type="protein sequence ID" value="MCP1675180.1"/>
    <property type="molecule type" value="Genomic_DNA"/>
</dbReference>
<proteinExistence type="predicted"/>
<protein>
    <recommendedName>
        <fullName evidence="3">DUF1326 domain-containing protein</fullName>
    </recommendedName>
</protein>
<dbReference type="RefSeq" id="WP_253478236.1">
    <property type="nucleotide sequence ID" value="NZ_JALJXV010000005.1"/>
</dbReference>
<name>A0AAE3G3K8_9GAMM</name>
<evidence type="ECO:0008006" key="3">
    <source>
        <dbReference type="Google" id="ProtNLM"/>
    </source>
</evidence>
<accession>A0AAE3G3K8</accession>
<gene>
    <name evidence="1" type="ORF">J2T57_002328</name>
</gene>
<sequence>MSTTDWRIEALDFTTCNCDYSCPCQFNARPTHDHCRAAVGFRIERGHWDTTPLDGVIFVGLLAWPGAIHEGRGEAHLIVDQATTEDQRRAVNALFRGEETEPGATIFNVFSNTIDTYYDPIVRQIAFEADVTERTGRISIPDIVEGTGEPIRNPVSGEAHRVRVTLPHGFEYHEAEYASSTVKTLQARIPLEWTEGHAHLARVVWTPQGVAHG</sequence>
<dbReference type="Pfam" id="PF07040">
    <property type="entry name" value="DUF1326"/>
    <property type="match status" value="1"/>
</dbReference>
<evidence type="ECO:0000313" key="2">
    <source>
        <dbReference type="Proteomes" id="UP001205843"/>
    </source>
</evidence>
<dbReference type="InterPro" id="IPR014581">
    <property type="entry name" value="UCP033303"/>
</dbReference>
<reference evidence="1" key="1">
    <citation type="submission" date="2022-03" db="EMBL/GenBank/DDBJ databases">
        <title>Genomic Encyclopedia of Type Strains, Phase III (KMG-III): the genomes of soil and plant-associated and newly described type strains.</title>
        <authorList>
            <person name="Whitman W."/>
        </authorList>
    </citation>
    <scope>NUCLEOTIDE SEQUENCE</scope>
    <source>
        <strain evidence="1">ANL 6-2</strain>
    </source>
</reference>
<dbReference type="Proteomes" id="UP001205843">
    <property type="component" value="Unassembled WGS sequence"/>
</dbReference>
<keyword evidence="2" id="KW-1185">Reference proteome</keyword>
<dbReference type="PIRSF" id="PIRSF033303">
    <property type="entry name" value="UCP033303"/>
    <property type="match status" value="1"/>
</dbReference>
<comment type="caution">
    <text evidence="1">The sequence shown here is derived from an EMBL/GenBank/DDBJ whole genome shotgun (WGS) entry which is preliminary data.</text>
</comment>
<organism evidence="1 2">
    <name type="scientific">Natronocella acetinitrilica</name>
    <dbReference type="NCBI Taxonomy" id="414046"/>
    <lineage>
        <taxon>Bacteria</taxon>
        <taxon>Pseudomonadati</taxon>
        <taxon>Pseudomonadota</taxon>
        <taxon>Gammaproteobacteria</taxon>
        <taxon>Chromatiales</taxon>
        <taxon>Ectothiorhodospiraceae</taxon>
        <taxon>Natronocella</taxon>
    </lineage>
</organism>